<dbReference type="AlphaFoldDB" id="A0A5E4B2G5"/>
<evidence type="ECO:0000313" key="3">
    <source>
        <dbReference type="Proteomes" id="UP000335636"/>
    </source>
</evidence>
<name>A0A5E4B2G5_MARMO</name>
<evidence type="ECO:0000313" key="2">
    <source>
        <dbReference type="EMBL" id="VTJ63868.1"/>
    </source>
</evidence>
<reference evidence="2" key="1">
    <citation type="submission" date="2019-04" db="EMBL/GenBank/DDBJ databases">
        <authorList>
            <person name="Alioto T."/>
            <person name="Alioto T."/>
        </authorList>
    </citation>
    <scope>NUCLEOTIDE SEQUENCE [LARGE SCALE GENOMIC DNA]</scope>
</reference>
<accession>A0A5E4B2G5</accession>
<feature type="region of interest" description="Disordered" evidence="1">
    <location>
        <begin position="1"/>
        <end position="20"/>
    </location>
</feature>
<organism evidence="2 3">
    <name type="scientific">Marmota monax</name>
    <name type="common">Woodchuck</name>
    <dbReference type="NCBI Taxonomy" id="9995"/>
    <lineage>
        <taxon>Eukaryota</taxon>
        <taxon>Metazoa</taxon>
        <taxon>Chordata</taxon>
        <taxon>Craniata</taxon>
        <taxon>Vertebrata</taxon>
        <taxon>Euteleostomi</taxon>
        <taxon>Mammalia</taxon>
        <taxon>Eutheria</taxon>
        <taxon>Euarchontoglires</taxon>
        <taxon>Glires</taxon>
        <taxon>Rodentia</taxon>
        <taxon>Sciuromorpha</taxon>
        <taxon>Sciuridae</taxon>
        <taxon>Xerinae</taxon>
        <taxon>Marmotini</taxon>
        <taxon>Marmota</taxon>
    </lineage>
</organism>
<comment type="caution">
    <text evidence="2">The sequence shown here is derived from an EMBL/GenBank/DDBJ whole genome shotgun (WGS) entry which is preliminary data.</text>
</comment>
<keyword evidence="3" id="KW-1185">Reference proteome</keyword>
<dbReference type="Proteomes" id="UP000335636">
    <property type="component" value="Unassembled WGS sequence"/>
</dbReference>
<protein>
    <submittedName>
        <fullName evidence="2">Uncharacterized protein</fullName>
    </submittedName>
</protein>
<gene>
    <name evidence="2" type="ORF">MONAX_5E026929</name>
</gene>
<feature type="region of interest" description="Disordered" evidence="1">
    <location>
        <begin position="77"/>
        <end position="104"/>
    </location>
</feature>
<evidence type="ECO:0000256" key="1">
    <source>
        <dbReference type="SAM" id="MobiDB-lite"/>
    </source>
</evidence>
<proteinExistence type="predicted"/>
<sequence length="104" mass="10924">MAENPAHLIRPREFAGPGQDHTVPRLIWKSACLKAAKIYRTQERNKPCLKGHGPYIFANVCCQLCCGVGTNARTALESGCGGSGHSEGKKGSSQDAGPCLVGGT</sequence>
<dbReference type="EMBL" id="CABDUW010000244">
    <property type="protein sequence ID" value="VTJ63868.1"/>
    <property type="molecule type" value="Genomic_DNA"/>
</dbReference>